<comment type="similarity">
    <text evidence="2">Belongs to the methyl-accepting chemotaxis (MCP) protein family.</text>
</comment>
<dbReference type="EMBL" id="JAGGKG010000024">
    <property type="protein sequence ID" value="MBP1907292.1"/>
    <property type="molecule type" value="Genomic_DNA"/>
</dbReference>
<evidence type="ECO:0000256" key="1">
    <source>
        <dbReference type="ARBA" id="ARBA00023224"/>
    </source>
</evidence>
<comment type="caution">
    <text evidence="5">The sequence shown here is derived from an EMBL/GenBank/DDBJ whole genome shotgun (WGS) entry which is preliminary data.</text>
</comment>
<dbReference type="InterPro" id="IPR004089">
    <property type="entry name" value="MCPsignal_dom"/>
</dbReference>
<dbReference type="PANTHER" id="PTHR32089">
    <property type="entry name" value="METHYL-ACCEPTING CHEMOTAXIS PROTEIN MCPB"/>
    <property type="match status" value="1"/>
</dbReference>
<dbReference type="Gene3D" id="1.10.287.950">
    <property type="entry name" value="Methyl-accepting chemotaxis protein"/>
    <property type="match status" value="1"/>
</dbReference>
<name>A0ABS4FXI3_9BACL</name>
<dbReference type="PRINTS" id="PR00260">
    <property type="entry name" value="CHEMTRNSDUCR"/>
</dbReference>
<evidence type="ECO:0000256" key="2">
    <source>
        <dbReference type="ARBA" id="ARBA00029447"/>
    </source>
</evidence>
<accession>A0ABS4FXI3</accession>
<dbReference type="SUPFAM" id="SSF58104">
    <property type="entry name" value="Methyl-accepting chemotaxis protein (MCP) signaling domain"/>
    <property type="match status" value="1"/>
</dbReference>
<dbReference type="InterPro" id="IPR004090">
    <property type="entry name" value="Chemotax_Me-accpt_rcpt"/>
</dbReference>
<dbReference type="Proteomes" id="UP001519272">
    <property type="component" value="Unassembled WGS sequence"/>
</dbReference>
<dbReference type="PROSITE" id="PS50111">
    <property type="entry name" value="CHEMOTAXIS_TRANSDUC_2"/>
    <property type="match status" value="1"/>
</dbReference>
<reference evidence="5 6" key="1">
    <citation type="submission" date="2021-03" db="EMBL/GenBank/DDBJ databases">
        <title>Genomic Encyclopedia of Type Strains, Phase IV (KMG-IV): sequencing the most valuable type-strain genomes for metagenomic binning, comparative biology and taxonomic classification.</title>
        <authorList>
            <person name="Goeker M."/>
        </authorList>
    </citation>
    <scope>NUCLEOTIDE SEQUENCE [LARGE SCALE GENOMIC DNA]</scope>
    <source>
        <strain evidence="5 6">DSM 14349</strain>
    </source>
</reference>
<protein>
    <recommendedName>
        <fullName evidence="4">Methyl-accepting transducer domain-containing protein</fullName>
    </recommendedName>
</protein>
<sequence length="279" mass="29830">MDNKTTDLNQIKEALAISLPLIQQVFPLDVMFGLTDQEQFLYYLAGKEIDIHADEGMAVPEKSGVKQALLTEQVVSSNIGEAVYGTPFKSTSLPLKNETGEVTGVFTIGISLKNQVALNGAAEHLAVSSSEIRTVTDEIAGTATVLANNINQVQNLAVKVLEELHKTDEILDFIKQVADSSNLLSINASIEAAHAGEHGSGFGVVAKEIRKMADSSTKATKEIEGILNASQNNFKELDVTLSDCFLQSERQAASTEEIAASAQQLAASAENIKEVAQVI</sequence>
<gene>
    <name evidence="5" type="ORF">J2Z32_003967</name>
</gene>
<feature type="domain" description="Methyl-accepting transducer" evidence="4">
    <location>
        <begin position="118"/>
        <end position="279"/>
    </location>
</feature>
<dbReference type="PANTHER" id="PTHR32089:SF112">
    <property type="entry name" value="LYSOZYME-LIKE PROTEIN-RELATED"/>
    <property type="match status" value="1"/>
</dbReference>
<evidence type="ECO:0000259" key="4">
    <source>
        <dbReference type="PROSITE" id="PS50111"/>
    </source>
</evidence>
<organism evidence="5 6">
    <name type="scientific">Paenibacillus turicensis</name>
    <dbReference type="NCBI Taxonomy" id="160487"/>
    <lineage>
        <taxon>Bacteria</taxon>
        <taxon>Bacillati</taxon>
        <taxon>Bacillota</taxon>
        <taxon>Bacilli</taxon>
        <taxon>Bacillales</taxon>
        <taxon>Paenibacillaceae</taxon>
        <taxon>Paenibacillus</taxon>
    </lineage>
</organism>
<evidence type="ECO:0000313" key="5">
    <source>
        <dbReference type="EMBL" id="MBP1907292.1"/>
    </source>
</evidence>
<evidence type="ECO:0000256" key="3">
    <source>
        <dbReference type="PROSITE-ProRule" id="PRU00284"/>
    </source>
</evidence>
<keyword evidence="1 3" id="KW-0807">Transducer</keyword>
<dbReference type="Pfam" id="PF00015">
    <property type="entry name" value="MCPsignal"/>
    <property type="match status" value="1"/>
</dbReference>
<evidence type="ECO:0000313" key="6">
    <source>
        <dbReference type="Proteomes" id="UP001519272"/>
    </source>
</evidence>
<keyword evidence="6" id="KW-1185">Reference proteome</keyword>
<proteinExistence type="inferred from homology"/>